<feature type="transmembrane region" description="Helical" evidence="5">
    <location>
        <begin position="101"/>
        <end position="124"/>
    </location>
</feature>
<accession>A0A8J7W3S7</accession>
<dbReference type="EMBL" id="JAGSND010000025">
    <property type="protein sequence ID" value="MBR0600362.1"/>
    <property type="molecule type" value="Genomic_DNA"/>
</dbReference>
<evidence type="ECO:0000256" key="3">
    <source>
        <dbReference type="ARBA" id="ARBA00022989"/>
    </source>
</evidence>
<dbReference type="PANTHER" id="PTHR43229:SF2">
    <property type="entry name" value="NODULATION PROTEIN J"/>
    <property type="match status" value="1"/>
</dbReference>
<dbReference type="RefSeq" id="WP_227020478.1">
    <property type="nucleotide sequence ID" value="NZ_JAGSND010000025.1"/>
</dbReference>
<dbReference type="InterPro" id="IPR013525">
    <property type="entry name" value="ABC2_TM"/>
</dbReference>
<keyword evidence="3 5" id="KW-1133">Transmembrane helix</keyword>
<evidence type="ECO:0000256" key="2">
    <source>
        <dbReference type="ARBA" id="ARBA00022692"/>
    </source>
</evidence>
<reference evidence="7" key="2">
    <citation type="submission" date="2021-04" db="EMBL/GenBank/DDBJ databases">
        <authorList>
            <person name="Liu J."/>
        </authorList>
    </citation>
    <scope>NUCLEOTIDE SEQUENCE</scope>
    <source>
        <strain evidence="7">BAD-6</strain>
    </source>
</reference>
<feature type="domain" description="ABC-2 type transporter transmembrane" evidence="6">
    <location>
        <begin position="3"/>
        <end position="220"/>
    </location>
</feature>
<evidence type="ECO:0000313" key="7">
    <source>
        <dbReference type="EMBL" id="MBR0600362.1"/>
    </source>
</evidence>
<comment type="subcellular location">
    <subcellularLocation>
        <location evidence="1">Membrane</location>
        <topology evidence="1">Multi-pass membrane protein</topology>
    </subcellularLocation>
</comment>
<evidence type="ECO:0000256" key="1">
    <source>
        <dbReference type="ARBA" id="ARBA00004141"/>
    </source>
</evidence>
<sequence length="284" mass="31398">MITFAKRNLLLFFRDKSAVFFSLLAVLIIIGLYALFLGDVWMEDLPEIKDAETLMDSWLIAGLMAVTTVTSTMGAFGIMVEDRAKKTNMDFYAAPVKRRSITGGYFASAYIIGIIMSLITFVFSELYILMNGGELLGAVSMFKVFLLILLSAATNTALVSFIVSFFYSQNAFAAASTIIGTLIGFITGIYLPIGTLPETVQFFIKIFPVSHAAVLFRQIIMEKPLNVSFSNIQADYVNQFKESMGVTYQFGGETLTPLLSILILTASAILFYGLTILNLSRKRK</sequence>
<keyword evidence="2 5" id="KW-0812">Transmembrane</keyword>
<reference evidence="7" key="1">
    <citation type="submission" date="2021-04" db="EMBL/GenBank/DDBJ databases">
        <title>Sinoanaerobacter chloroacetimidivorans sp. nov., an obligate anaerobic bacterium isolated from anaerobic sludge.</title>
        <authorList>
            <person name="Bao Y."/>
        </authorList>
    </citation>
    <scope>NUCLEOTIDE SEQUENCE</scope>
    <source>
        <strain evidence="7">BAD-6</strain>
    </source>
</reference>
<feature type="transmembrane region" description="Helical" evidence="5">
    <location>
        <begin position="58"/>
        <end position="80"/>
    </location>
</feature>
<dbReference type="GO" id="GO:0140359">
    <property type="term" value="F:ABC-type transporter activity"/>
    <property type="evidence" value="ECO:0007669"/>
    <property type="project" value="InterPro"/>
</dbReference>
<evidence type="ECO:0000313" key="8">
    <source>
        <dbReference type="Proteomes" id="UP000675664"/>
    </source>
</evidence>
<dbReference type="Pfam" id="PF01061">
    <property type="entry name" value="ABC2_membrane"/>
    <property type="match status" value="1"/>
</dbReference>
<dbReference type="AlphaFoldDB" id="A0A8J7W3S7"/>
<proteinExistence type="predicted"/>
<dbReference type="PANTHER" id="PTHR43229">
    <property type="entry name" value="NODULATION PROTEIN J"/>
    <property type="match status" value="1"/>
</dbReference>
<evidence type="ECO:0000259" key="6">
    <source>
        <dbReference type="Pfam" id="PF01061"/>
    </source>
</evidence>
<keyword evidence="4 5" id="KW-0472">Membrane</keyword>
<feature type="transmembrane region" description="Helical" evidence="5">
    <location>
        <begin position="20"/>
        <end position="38"/>
    </location>
</feature>
<name>A0A8J7W3S7_9FIRM</name>
<feature type="transmembrane region" description="Helical" evidence="5">
    <location>
        <begin position="144"/>
        <end position="167"/>
    </location>
</feature>
<feature type="transmembrane region" description="Helical" evidence="5">
    <location>
        <begin position="172"/>
        <end position="193"/>
    </location>
</feature>
<evidence type="ECO:0000256" key="4">
    <source>
        <dbReference type="ARBA" id="ARBA00023136"/>
    </source>
</evidence>
<dbReference type="InterPro" id="IPR051784">
    <property type="entry name" value="Nod_factor_ABC_transporter"/>
</dbReference>
<dbReference type="GO" id="GO:0016020">
    <property type="term" value="C:membrane"/>
    <property type="evidence" value="ECO:0007669"/>
    <property type="project" value="UniProtKB-SubCell"/>
</dbReference>
<protein>
    <submittedName>
        <fullName evidence="7">ABC transporter permease</fullName>
    </submittedName>
</protein>
<comment type="caution">
    <text evidence="7">The sequence shown here is derived from an EMBL/GenBank/DDBJ whole genome shotgun (WGS) entry which is preliminary data.</text>
</comment>
<keyword evidence="8" id="KW-1185">Reference proteome</keyword>
<evidence type="ECO:0000256" key="5">
    <source>
        <dbReference type="SAM" id="Phobius"/>
    </source>
</evidence>
<dbReference type="Proteomes" id="UP000675664">
    <property type="component" value="Unassembled WGS sequence"/>
</dbReference>
<feature type="transmembrane region" description="Helical" evidence="5">
    <location>
        <begin position="258"/>
        <end position="279"/>
    </location>
</feature>
<organism evidence="7 8">
    <name type="scientific">Sinanaerobacter chloroacetimidivorans</name>
    <dbReference type="NCBI Taxonomy" id="2818044"/>
    <lineage>
        <taxon>Bacteria</taxon>
        <taxon>Bacillati</taxon>
        <taxon>Bacillota</taxon>
        <taxon>Clostridia</taxon>
        <taxon>Peptostreptococcales</taxon>
        <taxon>Anaerovoracaceae</taxon>
        <taxon>Sinanaerobacter</taxon>
    </lineage>
</organism>
<gene>
    <name evidence="7" type="ORF">KCX82_21045</name>
</gene>